<dbReference type="GO" id="GO:0046872">
    <property type="term" value="F:metal ion binding"/>
    <property type="evidence" value="ECO:0007669"/>
    <property type="project" value="UniProtKB-KW"/>
</dbReference>
<dbReference type="AlphaFoldDB" id="A0ABD3GZ32"/>
<evidence type="ECO:0000256" key="8">
    <source>
        <dbReference type="ARBA" id="ARBA00022801"/>
    </source>
</evidence>
<dbReference type="EMBL" id="JBJQOH010000006">
    <property type="protein sequence ID" value="KAL3683365.1"/>
    <property type="molecule type" value="Genomic_DNA"/>
</dbReference>
<keyword evidence="8" id="KW-0378">Hydrolase</keyword>
<comment type="pathway">
    <text evidence="3">Nitrogen metabolism; (S)-allantoin degradation; allantoate from (S)-allantoin: step 1/1.</text>
</comment>
<dbReference type="EC" id="3.5.2.5" evidence="6"/>
<dbReference type="FunFam" id="3.20.20.140:FF:000032">
    <property type="entry name" value="Allantoinase Dal1"/>
    <property type="match status" value="1"/>
</dbReference>
<dbReference type="InterPro" id="IPR002195">
    <property type="entry name" value="Dihydroorotase_CS"/>
</dbReference>
<dbReference type="NCBIfam" id="TIGR03178">
    <property type="entry name" value="allantoinase"/>
    <property type="match status" value="1"/>
</dbReference>
<dbReference type="PANTHER" id="PTHR43668">
    <property type="entry name" value="ALLANTOINASE"/>
    <property type="match status" value="1"/>
</dbReference>
<protein>
    <recommendedName>
        <fullName evidence="6">allantoinase</fullName>
        <ecNumber evidence="6">3.5.2.5</ecNumber>
    </recommendedName>
</protein>
<sequence length="516" mass="56709">MELPDVVGPALRGWTMPLLFFAVAYILVGTPQVETQFREGCSLLKHDHFVVYSKRVVTPDGVYPASVEIKQGRIVSVIRRREAPRKGEEDVVVLNYGNAVVMPGLVDVHVHLNEPGREDWEGFRTGTRAAAAGGVTTVIDMPLNSYPTTTTKEHLNLKREAAKGNISVDVGFWGGLVPENVANLTILEELLNSGVLGLKSFMCPTGLNDFPMTTASDIQAALPLLAKYGRPMLVHAEVVQPLEDTPLLSNGVESLSSDARRLHSTYLSTRPPSWEQEAVRQLMEVAKDTVPGGPAEGARIHIVHVSDAGATLQSIQEAKENGVDVSVETCPHYLAFASEEIPQGDTRFKCSPPIRDSSNRDKLWEALKRGSVDMLSSDHSPAPPEMKEIDSGDFLKAWGGISGLQFSLPVTWTAGKSHRVTLAQMARWWSSNPAKLANLDRKGSIQFGKDADLVVWDPEQSYVVDDNYSIYHKHKVTPYAGWTLSGKIITTFVRGQQVYKEGEFPEKRCGMRLSAL</sequence>
<dbReference type="InterPro" id="IPR050138">
    <property type="entry name" value="DHOase/Allantoinase_Hydrolase"/>
</dbReference>
<dbReference type="InterPro" id="IPR056854">
    <property type="entry name" value="ALN_composite"/>
</dbReference>
<dbReference type="SUPFAM" id="SSF51556">
    <property type="entry name" value="Metallo-dependent hydrolases"/>
    <property type="match status" value="1"/>
</dbReference>
<evidence type="ECO:0000256" key="1">
    <source>
        <dbReference type="ARBA" id="ARBA00001756"/>
    </source>
</evidence>
<evidence type="ECO:0000256" key="5">
    <source>
        <dbReference type="ARBA" id="ARBA00011881"/>
    </source>
</evidence>
<comment type="catalytic activity">
    <reaction evidence="1">
        <text>(S)-allantoin + H2O = allantoate + H(+)</text>
        <dbReference type="Rhea" id="RHEA:17029"/>
        <dbReference type="ChEBI" id="CHEBI:15377"/>
        <dbReference type="ChEBI" id="CHEBI:15378"/>
        <dbReference type="ChEBI" id="CHEBI:15678"/>
        <dbReference type="ChEBI" id="CHEBI:17536"/>
        <dbReference type="EC" id="3.5.2.5"/>
    </reaction>
</comment>
<dbReference type="InterPro" id="IPR006680">
    <property type="entry name" value="Amidohydro-rel"/>
</dbReference>
<organism evidence="13 14">
    <name type="scientific">Riccia sorocarpa</name>
    <dbReference type="NCBI Taxonomy" id="122646"/>
    <lineage>
        <taxon>Eukaryota</taxon>
        <taxon>Viridiplantae</taxon>
        <taxon>Streptophyta</taxon>
        <taxon>Embryophyta</taxon>
        <taxon>Marchantiophyta</taxon>
        <taxon>Marchantiopsida</taxon>
        <taxon>Marchantiidae</taxon>
        <taxon>Marchantiales</taxon>
        <taxon>Ricciaceae</taxon>
        <taxon>Riccia</taxon>
    </lineage>
</organism>
<evidence type="ECO:0000256" key="2">
    <source>
        <dbReference type="ARBA" id="ARBA00001947"/>
    </source>
</evidence>
<dbReference type="Gene3D" id="3.20.20.140">
    <property type="entry name" value="Metal-dependent hydrolases"/>
    <property type="match status" value="1"/>
</dbReference>
<reference evidence="13 14" key="1">
    <citation type="submission" date="2024-09" db="EMBL/GenBank/DDBJ databases">
        <title>Chromosome-scale assembly of Riccia sorocarpa.</title>
        <authorList>
            <person name="Paukszto L."/>
        </authorList>
    </citation>
    <scope>NUCLEOTIDE SEQUENCE [LARGE SCALE GENOMIC DNA]</scope>
    <source>
        <strain evidence="13">LP-2024</strain>
        <tissue evidence="13">Aerial parts of the thallus</tissue>
    </source>
</reference>
<dbReference type="Pfam" id="PF01979">
    <property type="entry name" value="Amidohydro_1"/>
    <property type="match status" value="1"/>
</dbReference>
<evidence type="ECO:0000256" key="9">
    <source>
        <dbReference type="ARBA" id="ARBA00022833"/>
    </source>
</evidence>
<comment type="cofactor">
    <cofactor evidence="2">
        <name>Zn(2+)</name>
        <dbReference type="ChEBI" id="CHEBI:29105"/>
    </cofactor>
</comment>
<evidence type="ECO:0000259" key="12">
    <source>
        <dbReference type="Pfam" id="PF24890"/>
    </source>
</evidence>
<evidence type="ECO:0000256" key="6">
    <source>
        <dbReference type="ARBA" id="ARBA00012863"/>
    </source>
</evidence>
<dbReference type="SUPFAM" id="SSF51338">
    <property type="entry name" value="Composite domain of metallo-dependent hydrolases"/>
    <property type="match status" value="1"/>
</dbReference>
<comment type="function">
    <text evidence="10">Catalyzes the conversion of allantoin (5-ureidohydantoin) to allantoate by hydrolytic cleavage of the five-member hydantoin ring. Catalyzes the first step of the ureide allantoin degradation followed by the sequential activity of AAH, UGLYAH and UAH which allows a complete purine breakdown without the intermediate generation of urea.</text>
</comment>
<accession>A0ABD3GZ32</accession>
<dbReference type="GO" id="GO:0004038">
    <property type="term" value="F:allantoinase activity"/>
    <property type="evidence" value="ECO:0007669"/>
    <property type="project" value="UniProtKB-EC"/>
</dbReference>
<name>A0ABD3GZ32_9MARC</name>
<evidence type="ECO:0000256" key="10">
    <source>
        <dbReference type="ARBA" id="ARBA00053421"/>
    </source>
</evidence>
<evidence type="ECO:0000259" key="11">
    <source>
        <dbReference type="Pfam" id="PF01979"/>
    </source>
</evidence>
<gene>
    <name evidence="13" type="ORF">R1sor_001387</name>
</gene>
<keyword evidence="7" id="KW-0479">Metal-binding</keyword>
<comment type="similarity">
    <text evidence="4">Belongs to the metallo-dependent hydrolases superfamily. Allantoinase family.</text>
</comment>
<evidence type="ECO:0000256" key="3">
    <source>
        <dbReference type="ARBA" id="ARBA00004968"/>
    </source>
</evidence>
<dbReference type="InterPro" id="IPR011059">
    <property type="entry name" value="Metal-dep_hydrolase_composite"/>
</dbReference>
<evidence type="ECO:0000313" key="13">
    <source>
        <dbReference type="EMBL" id="KAL3683365.1"/>
    </source>
</evidence>
<feature type="domain" description="Allantoinase composite" evidence="12">
    <location>
        <begin position="44"/>
        <end position="99"/>
    </location>
</feature>
<evidence type="ECO:0000313" key="14">
    <source>
        <dbReference type="Proteomes" id="UP001633002"/>
    </source>
</evidence>
<dbReference type="InterPro" id="IPR032466">
    <property type="entry name" value="Metal_Hydrolase"/>
</dbReference>
<keyword evidence="9" id="KW-0862">Zinc</keyword>
<feature type="domain" description="Amidohydrolase-related" evidence="11">
    <location>
        <begin position="100"/>
        <end position="498"/>
    </location>
</feature>
<evidence type="ECO:0000256" key="4">
    <source>
        <dbReference type="ARBA" id="ARBA00010368"/>
    </source>
</evidence>
<dbReference type="PANTHER" id="PTHR43668:SF2">
    <property type="entry name" value="ALLANTOINASE"/>
    <property type="match status" value="1"/>
</dbReference>
<dbReference type="Proteomes" id="UP001633002">
    <property type="component" value="Unassembled WGS sequence"/>
</dbReference>
<keyword evidence="14" id="KW-1185">Reference proteome</keyword>
<dbReference type="Pfam" id="PF24890">
    <property type="entry name" value="ALN_composite"/>
    <property type="match status" value="1"/>
</dbReference>
<dbReference type="InterPro" id="IPR017593">
    <property type="entry name" value="Allantoinase"/>
</dbReference>
<proteinExistence type="inferred from homology"/>
<comment type="subunit">
    <text evidence="5">Homotetramer.</text>
</comment>
<evidence type="ECO:0000256" key="7">
    <source>
        <dbReference type="ARBA" id="ARBA00022723"/>
    </source>
</evidence>
<dbReference type="PROSITE" id="PS00482">
    <property type="entry name" value="DIHYDROOROTASE_1"/>
    <property type="match status" value="1"/>
</dbReference>
<comment type="caution">
    <text evidence="13">The sequence shown here is derived from an EMBL/GenBank/DDBJ whole genome shotgun (WGS) entry which is preliminary data.</text>
</comment>